<dbReference type="Proteomes" id="UP001279642">
    <property type="component" value="Unassembled WGS sequence"/>
</dbReference>
<comment type="caution">
    <text evidence="3">The sequence shown here is derived from an EMBL/GenBank/DDBJ whole genome shotgun (WGS) entry which is preliminary data.</text>
</comment>
<evidence type="ECO:0000313" key="4">
    <source>
        <dbReference type="Proteomes" id="UP001279642"/>
    </source>
</evidence>
<dbReference type="PROSITE" id="PS00175">
    <property type="entry name" value="PG_MUTASE"/>
    <property type="match status" value="1"/>
</dbReference>
<dbReference type="EMBL" id="JAXCLW010000001">
    <property type="protein sequence ID" value="MDY0881990.1"/>
    <property type="molecule type" value="Genomic_DNA"/>
</dbReference>
<protein>
    <submittedName>
        <fullName evidence="3">Histidine phosphatase family protein</fullName>
    </submittedName>
</protein>
<dbReference type="Gene3D" id="3.40.50.1240">
    <property type="entry name" value="Phosphoglycerate mutase-like"/>
    <property type="match status" value="1"/>
</dbReference>
<proteinExistence type="predicted"/>
<sequence>MILIRHGQSEFNAAFNRTGIDPGIIDAPLTEQGRAQVRRAADELRQIEAGRVIRRLLVSPYTRTLQTAAIIAEALDLPVEIDPLVREHALYQCDVGTPASRLSLTWPSLSFGHLAETWWSSLDETRAQLLERCRAFHRQAGSWADWREVVVISHWGFIRGLTGYEARNAELVSFDVSRHSAAALEHPSLQPPPIPV</sequence>
<dbReference type="CDD" id="cd07067">
    <property type="entry name" value="HP_PGM_like"/>
    <property type="match status" value="1"/>
</dbReference>
<evidence type="ECO:0000256" key="2">
    <source>
        <dbReference type="ARBA" id="ARBA00023235"/>
    </source>
</evidence>
<dbReference type="SUPFAM" id="SSF53254">
    <property type="entry name" value="Phosphoglycerate mutase-like"/>
    <property type="match status" value="1"/>
</dbReference>
<reference evidence="3 4" key="1">
    <citation type="journal article" date="2016" name="Antonie Van Leeuwenhoek">
        <title>Dongia soli sp. nov., isolated from soil from Dokdo, Korea.</title>
        <authorList>
            <person name="Kim D.U."/>
            <person name="Lee H."/>
            <person name="Kim H."/>
            <person name="Kim S.G."/>
            <person name="Ka J.O."/>
        </authorList>
    </citation>
    <scope>NUCLEOTIDE SEQUENCE [LARGE SCALE GENOMIC DNA]</scope>
    <source>
        <strain evidence="3 4">D78</strain>
    </source>
</reference>
<evidence type="ECO:0000313" key="3">
    <source>
        <dbReference type="EMBL" id="MDY0881990.1"/>
    </source>
</evidence>
<dbReference type="InterPro" id="IPR013078">
    <property type="entry name" value="His_Pase_superF_clade-1"/>
</dbReference>
<dbReference type="PANTHER" id="PTHR48100:SF1">
    <property type="entry name" value="HISTIDINE PHOSPHATASE FAMILY PROTEIN-RELATED"/>
    <property type="match status" value="1"/>
</dbReference>
<keyword evidence="4" id="KW-1185">Reference proteome</keyword>
<dbReference type="SMART" id="SM00855">
    <property type="entry name" value="PGAM"/>
    <property type="match status" value="1"/>
</dbReference>
<dbReference type="InterPro" id="IPR029033">
    <property type="entry name" value="His_PPase_superfam"/>
</dbReference>
<accession>A0ABU5E8Q9</accession>
<dbReference type="InterPro" id="IPR001345">
    <property type="entry name" value="PG/BPGM_mutase_AS"/>
</dbReference>
<keyword evidence="2" id="KW-0413">Isomerase</keyword>
<keyword evidence="1" id="KW-0324">Glycolysis</keyword>
<dbReference type="RefSeq" id="WP_320507029.1">
    <property type="nucleotide sequence ID" value="NZ_JAXCLW010000001.1"/>
</dbReference>
<dbReference type="InterPro" id="IPR050275">
    <property type="entry name" value="PGM_Phosphatase"/>
</dbReference>
<dbReference type="PANTHER" id="PTHR48100">
    <property type="entry name" value="BROAD-SPECIFICITY PHOSPHATASE YOR283W-RELATED"/>
    <property type="match status" value="1"/>
</dbReference>
<dbReference type="Pfam" id="PF00300">
    <property type="entry name" value="His_Phos_1"/>
    <property type="match status" value="1"/>
</dbReference>
<organism evidence="3 4">
    <name type="scientific">Dongia soli</name>
    <dbReference type="NCBI Taxonomy" id="600628"/>
    <lineage>
        <taxon>Bacteria</taxon>
        <taxon>Pseudomonadati</taxon>
        <taxon>Pseudomonadota</taxon>
        <taxon>Alphaproteobacteria</taxon>
        <taxon>Rhodospirillales</taxon>
        <taxon>Dongiaceae</taxon>
        <taxon>Dongia</taxon>
    </lineage>
</organism>
<evidence type="ECO:0000256" key="1">
    <source>
        <dbReference type="ARBA" id="ARBA00023152"/>
    </source>
</evidence>
<gene>
    <name evidence="3" type="ORF">SMD27_03980</name>
</gene>
<name>A0ABU5E8Q9_9PROT</name>